<organism evidence="1 2">
    <name type="scientific">Rossellomorea vietnamensis</name>
    <dbReference type="NCBI Taxonomy" id="218284"/>
    <lineage>
        <taxon>Bacteria</taxon>
        <taxon>Bacillati</taxon>
        <taxon>Bacillota</taxon>
        <taxon>Bacilli</taxon>
        <taxon>Bacillales</taxon>
        <taxon>Bacillaceae</taxon>
        <taxon>Rossellomorea</taxon>
    </lineage>
</organism>
<evidence type="ECO:0000313" key="1">
    <source>
        <dbReference type="EMBL" id="UXH42482.1"/>
    </source>
</evidence>
<accession>A0ACD4C234</accession>
<proteinExistence type="predicted"/>
<dbReference type="Proteomes" id="UP001064027">
    <property type="component" value="Chromosome"/>
</dbReference>
<name>A0ACD4C234_9BACI</name>
<evidence type="ECO:0000313" key="2">
    <source>
        <dbReference type="Proteomes" id="UP001064027"/>
    </source>
</evidence>
<sequence>MIDSILFNIMLVGVLGIASQWLAWRFRLPAIVVMSIVGLLVGPIFGLINPKDDFGDVFKPIISMAVAIILFEGSLNLDFREVRGLGKPVFRIVTFGALLAWILGSLGAHYVAGLSWAVAFVIGGLFIVTGPTVILPLLRQAKLKPRPAAILKWEGIVVDPFGALIAVFAFEIINFLISEDVTGLSLLLFFAASLFAVVFGWALGKFTGFIFENGHVPEFLKSPVVFALVLACFTISDHITHETGLLAVTAMGMTLANMHISSIDDMRHFKENISVLLISTIFVMLTASLTVDTLFQIFNWNIIAFVLLMLFIVRPVSIWLSTIGTDLSIREKILVGWIAPRGIVALTVSSYFASVLLEKGFEDAKILTSLTFALVFSTVCAHGFSIKWLAKKLDLAISEQPGVMIVGGSKFSTEFAKTLQNMKIPVLITDSSWQRLFSVRKAGIPFYRGEILSEQTEYYLDMTPYEYMIAATELDSYNALVCTTFVPEVGRNNLFQLSLRSKNDDDLEDMVHTIGGRILFQNHVTWEELNKRVERGDVFRKTNITEKYTFEEYLKERDENTLLLFAHKPTGRIEFFTEGSSPKIEQGDVIVSLTQPCKELNKIQEKLTVQRETKAKEDKKKADKPKESAD</sequence>
<protein>
    <submittedName>
        <fullName evidence="1">Sodium:proton antiporter</fullName>
    </submittedName>
</protein>
<dbReference type="EMBL" id="CP104558">
    <property type="protein sequence ID" value="UXH42482.1"/>
    <property type="molecule type" value="Genomic_DNA"/>
</dbReference>
<keyword evidence="2" id="KW-1185">Reference proteome</keyword>
<reference evidence="1" key="1">
    <citation type="submission" date="2022-09" db="EMBL/GenBank/DDBJ databases">
        <title>Complete genome sequence of Rossellomorea vietnamensis strain RL-WG62, a newly isolated PGPR with the potential for plant salinity stress alleviation.</title>
        <authorList>
            <person name="Ren L."/>
            <person name="Wang G."/>
            <person name="Hu H."/>
        </authorList>
    </citation>
    <scope>NUCLEOTIDE SEQUENCE</scope>
    <source>
        <strain evidence="1">RL-WG62</strain>
    </source>
</reference>
<gene>
    <name evidence="1" type="ORF">N5C46_12040</name>
</gene>